<dbReference type="Pfam" id="PF05922">
    <property type="entry name" value="Inhibitor_I9"/>
    <property type="match status" value="1"/>
</dbReference>
<evidence type="ECO:0000256" key="9">
    <source>
        <dbReference type="RuleBase" id="RU003355"/>
    </source>
</evidence>
<dbReference type="InterPro" id="IPR022398">
    <property type="entry name" value="Peptidase_S8_His-AS"/>
</dbReference>
<dbReference type="Proteomes" id="UP001149140">
    <property type="component" value="Unassembled WGS sequence"/>
</dbReference>
<evidence type="ECO:0000256" key="6">
    <source>
        <dbReference type="ARBA" id="ARBA00022825"/>
    </source>
</evidence>
<dbReference type="InterPro" id="IPR010259">
    <property type="entry name" value="S8pro/Inhibitor_I9"/>
</dbReference>
<dbReference type="RefSeq" id="WP_270043674.1">
    <property type="nucleotide sequence ID" value="NZ_JAPDOD010000033.1"/>
</dbReference>
<organism evidence="12 13">
    <name type="scientific">Solirubrobacter ginsenosidimutans</name>
    <dbReference type="NCBI Taxonomy" id="490573"/>
    <lineage>
        <taxon>Bacteria</taxon>
        <taxon>Bacillati</taxon>
        <taxon>Actinomycetota</taxon>
        <taxon>Thermoleophilia</taxon>
        <taxon>Solirubrobacterales</taxon>
        <taxon>Solirubrobacteraceae</taxon>
        <taxon>Solirubrobacter</taxon>
    </lineage>
</organism>
<evidence type="ECO:0000256" key="4">
    <source>
        <dbReference type="ARBA" id="ARBA00022729"/>
    </source>
</evidence>
<evidence type="ECO:0000256" key="8">
    <source>
        <dbReference type="PROSITE-ProRule" id="PRU01240"/>
    </source>
</evidence>
<keyword evidence="4" id="KW-0732">Signal</keyword>
<dbReference type="InterPro" id="IPR015500">
    <property type="entry name" value="Peptidase_S8_subtilisin-rel"/>
</dbReference>
<dbReference type="InterPro" id="IPR036852">
    <property type="entry name" value="Peptidase_S8/S53_dom_sf"/>
</dbReference>
<keyword evidence="6 8" id="KW-0720">Serine protease</keyword>
<name>A0A9X3MXA5_9ACTN</name>
<dbReference type="InterPro" id="IPR023828">
    <property type="entry name" value="Peptidase_S8_Ser-AS"/>
</dbReference>
<comment type="similarity">
    <text evidence="1">Belongs to the ice-binding protein family.</text>
</comment>
<keyword evidence="13" id="KW-1185">Reference proteome</keyword>
<dbReference type="PROSITE" id="PS00136">
    <property type="entry name" value="SUBTILASE_ASP"/>
    <property type="match status" value="1"/>
</dbReference>
<dbReference type="InterPro" id="IPR021884">
    <property type="entry name" value="Ice-bd_prot"/>
</dbReference>
<keyword evidence="5 8" id="KW-0378">Hydrolase</keyword>
<dbReference type="GO" id="GO:0004252">
    <property type="term" value="F:serine-type endopeptidase activity"/>
    <property type="evidence" value="ECO:0007669"/>
    <property type="project" value="UniProtKB-UniRule"/>
</dbReference>
<dbReference type="AlphaFoldDB" id="A0A9X3MXA5"/>
<sequence length="676" mass="68100">MKTPASTVEAIVQFKPGLSERKARALVRSHHGRVTDRLPSLNGFAVKLAARDARALRRSKHVVNVTLNTRVRPTGVDGGSLATTYPKTVGADQLWAAGITGKGVGVAVIDSGVGGDLADFKNADGSSRITANVIANSDATRPGDDVGHGTHVAGIIAGNSFNRDPADPAHGAYIGIAPEANLITVKTADDAGDSTVLDVITALQFVVEHKDDLNIRVVNLSVASDTPGSYLDDPLDAAVEFAWHSGIVVVAAAGNRGDAGDAVQYAPGNDPYVISVGATDEGNTLDPTDDTTATFSSRGTTQDGFAKPDVSAPGARIVAPLALGSAFAALCPACVVGGEYLRIGGTSMSAPVVSGAAALLLQARPELNPDEVKALLVQNPSVASGGVDLGAADGFAVLAGATVTNTGPSTIDGGLGVSPGTAVTGLVAGTVSGATHAADAASLKAKADLATAYVAVANRAPSTPVPADLGGRTLTPGVYGSASSLGLTGTVTLDAGGDPNAVFVFQAGSTLITASGARVRLANGAQPCNVFWQVGSSATLGSGTVFAGNILALASITMNAGVELTGRALARTAAVTMIDDTVTAPHCTGELNVARALPAEPGGGANAGLSPNHSVEQALVEAGLDPTRANWSKSTWSKSTWSKSTWSKSTWSKSTWSSEDELAAPWARSTWTALNP</sequence>
<dbReference type="PANTHER" id="PTHR43806:SF11">
    <property type="entry name" value="CEREVISIN-RELATED"/>
    <property type="match status" value="1"/>
</dbReference>
<accession>A0A9X3MXA5</accession>
<feature type="active site" description="Charge relay system" evidence="7 8">
    <location>
        <position position="110"/>
    </location>
</feature>
<dbReference type="PROSITE" id="PS51892">
    <property type="entry name" value="SUBTILASE"/>
    <property type="match status" value="1"/>
</dbReference>
<feature type="domain" description="Inhibitor I9" evidence="11">
    <location>
        <begin position="40"/>
        <end position="72"/>
    </location>
</feature>
<dbReference type="Gene3D" id="3.40.50.200">
    <property type="entry name" value="Peptidase S8/S53 domain"/>
    <property type="match status" value="1"/>
</dbReference>
<gene>
    <name evidence="12" type="ORF">OM076_29380</name>
</gene>
<evidence type="ECO:0000313" key="13">
    <source>
        <dbReference type="Proteomes" id="UP001149140"/>
    </source>
</evidence>
<evidence type="ECO:0000256" key="2">
    <source>
        <dbReference type="ARBA" id="ARBA00011073"/>
    </source>
</evidence>
<reference evidence="12" key="1">
    <citation type="submission" date="2022-10" db="EMBL/GenBank/DDBJ databases">
        <title>The WGS of Solirubrobacter ginsenosidimutans DSM 21036.</title>
        <authorList>
            <person name="Jiang Z."/>
        </authorList>
    </citation>
    <scope>NUCLEOTIDE SEQUENCE</scope>
    <source>
        <strain evidence="12">DSM 21036</strain>
    </source>
</reference>
<dbReference type="PROSITE" id="PS00138">
    <property type="entry name" value="SUBTILASE_SER"/>
    <property type="match status" value="1"/>
</dbReference>
<dbReference type="GO" id="GO:0006508">
    <property type="term" value="P:proteolysis"/>
    <property type="evidence" value="ECO:0007669"/>
    <property type="project" value="UniProtKB-KW"/>
</dbReference>
<dbReference type="CDD" id="cd07487">
    <property type="entry name" value="Peptidases_S8_1"/>
    <property type="match status" value="1"/>
</dbReference>
<evidence type="ECO:0000256" key="1">
    <source>
        <dbReference type="ARBA" id="ARBA00005445"/>
    </source>
</evidence>
<dbReference type="InterPro" id="IPR000209">
    <property type="entry name" value="Peptidase_S8/S53_dom"/>
</dbReference>
<dbReference type="InterPro" id="IPR037045">
    <property type="entry name" value="S8pro/Inhibitor_I9_sf"/>
</dbReference>
<dbReference type="PANTHER" id="PTHR43806">
    <property type="entry name" value="PEPTIDASE S8"/>
    <property type="match status" value="1"/>
</dbReference>
<dbReference type="SUPFAM" id="SSF52743">
    <property type="entry name" value="Subtilisin-like"/>
    <property type="match status" value="1"/>
</dbReference>
<dbReference type="PRINTS" id="PR00723">
    <property type="entry name" value="SUBTILISIN"/>
</dbReference>
<evidence type="ECO:0000256" key="7">
    <source>
        <dbReference type="PIRSR" id="PIRSR615500-1"/>
    </source>
</evidence>
<feature type="active site" description="Charge relay system" evidence="7 8">
    <location>
        <position position="347"/>
    </location>
</feature>
<proteinExistence type="inferred from homology"/>
<evidence type="ECO:0000256" key="5">
    <source>
        <dbReference type="ARBA" id="ARBA00022801"/>
    </source>
</evidence>
<comment type="caution">
    <text evidence="12">The sequence shown here is derived from an EMBL/GenBank/DDBJ whole genome shotgun (WGS) entry which is preliminary data.</text>
</comment>
<dbReference type="Pfam" id="PF00082">
    <property type="entry name" value="Peptidase_S8"/>
    <property type="match status" value="1"/>
</dbReference>
<dbReference type="PROSITE" id="PS00137">
    <property type="entry name" value="SUBTILASE_HIS"/>
    <property type="match status" value="1"/>
</dbReference>
<evidence type="ECO:0000259" key="11">
    <source>
        <dbReference type="Pfam" id="PF05922"/>
    </source>
</evidence>
<feature type="domain" description="Peptidase S8/S53" evidence="10">
    <location>
        <begin position="101"/>
        <end position="380"/>
    </location>
</feature>
<feature type="active site" description="Charge relay system" evidence="7 8">
    <location>
        <position position="148"/>
    </location>
</feature>
<dbReference type="InterPro" id="IPR023827">
    <property type="entry name" value="Peptidase_S8_Asp-AS"/>
</dbReference>
<protein>
    <submittedName>
        <fullName evidence="12">Ice-binding family protein</fullName>
    </submittedName>
</protein>
<evidence type="ECO:0000256" key="3">
    <source>
        <dbReference type="ARBA" id="ARBA00022670"/>
    </source>
</evidence>
<comment type="similarity">
    <text evidence="2 8 9">Belongs to the peptidase S8 family.</text>
</comment>
<dbReference type="InterPro" id="IPR050131">
    <property type="entry name" value="Peptidase_S8_subtilisin-like"/>
</dbReference>
<dbReference type="EMBL" id="JAPDOD010000033">
    <property type="protein sequence ID" value="MDA0164419.1"/>
    <property type="molecule type" value="Genomic_DNA"/>
</dbReference>
<dbReference type="Pfam" id="PF11999">
    <property type="entry name" value="Ice_binding"/>
    <property type="match status" value="1"/>
</dbReference>
<evidence type="ECO:0000313" key="12">
    <source>
        <dbReference type="EMBL" id="MDA0164419.1"/>
    </source>
</evidence>
<dbReference type="Gene3D" id="3.30.70.80">
    <property type="entry name" value="Peptidase S8 propeptide/proteinase inhibitor I9"/>
    <property type="match status" value="1"/>
</dbReference>
<evidence type="ECO:0000259" key="10">
    <source>
        <dbReference type="Pfam" id="PF00082"/>
    </source>
</evidence>
<keyword evidence="3 8" id="KW-0645">Protease</keyword>